<dbReference type="SUPFAM" id="SSF49344">
    <property type="entry name" value="CBD9-like"/>
    <property type="match status" value="1"/>
</dbReference>
<sequence>MKFNFLKSHNDFVIKTPLMLFAHYKTDKVRQGMKLTTLFAATTLLVTASVAAKEYPIHHTAQIKSLDDAQKAAVWEQAEVLTDFVYPWENEAPPKTDFRALWSDNALYFRFIADDKDIQLGQNADKDQAVLDSDRVELFFATSPELKPYYTAEMDPSGRTFDAKANFYREVDPSWNWQTLKTVGQITPEGYVLTGKIDLDELTQLNLWQDSDKKTLMCAILRGEFSAGEPKQVRKWISWIKPDSVKPDFHIPSAFGSCKLVK</sequence>
<dbReference type="GO" id="GO:0030246">
    <property type="term" value="F:carbohydrate binding"/>
    <property type="evidence" value="ECO:0007669"/>
    <property type="project" value="InterPro"/>
</dbReference>
<feature type="domain" description="Carbohydrate-binding" evidence="1">
    <location>
        <begin position="68"/>
        <end position="261"/>
    </location>
</feature>
<evidence type="ECO:0000313" key="3">
    <source>
        <dbReference type="Proteomes" id="UP000022311"/>
    </source>
</evidence>
<dbReference type="GO" id="GO:0004553">
    <property type="term" value="F:hydrolase activity, hydrolyzing O-glycosyl compounds"/>
    <property type="evidence" value="ECO:0007669"/>
    <property type="project" value="InterPro"/>
</dbReference>
<accession>A0AAV3M4E9</accession>
<comment type="caution">
    <text evidence="2">The sequence shown here is derived from an EMBL/GenBank/DDBJ whole genome shotgun (WGS) entry which is preliminary data.</text>
</comment>
<dbReference type="Pfam" id="PF06452">
    <property type="entry name" value="CBM9_1"/>
    <property type="match status" value="1"/>
</dbReference>
<protein>
    <submittedName>
        <fullName evidence="2">PF06452 domain protein</fullName>
    </submittedName>
</protein>
<name>A0AAV3M4E9_9GAMM</name>
<dbReference type="EMBL" id="JALD01000050">
    <property type="protein sequence ID" value="EUD10562.1"/>
    <property type="molecule type" value="Genomic_DNA"/>
</dbReference>
<dbReference type="GO" id="GO:0016052">
    <property type="term" value="P:carbohydrate catabolic process"/>
    <property type="evidence" value="ECO:0007669"/>
    <property type="project" value="InterPro"/>
</dbReference>
<proteinExistence type="predicted"/>
<dbReference type="Gene3D" id="2.60.40.1190">
    <property type="match status" value="1"/>
</dbReference>
<gene>
    <name evidence="2" type="ORF">HMPREF1563_2204</name>
</gene>
<evidence type="ECO:0000313" key="2">
    <source>
        <dbReference type="EMBL" id="EUD10562.1"/>
    </source>
</evidence>
<dbReference type="CDD" id="cd09620">
    <property type="entry name" value="CBM9_like_3"/>
    <property type="match status" value="1"/>
</dbReference>
<dbReference type="InterPro" id="IPR010502">
    <property type="entry name" value="Carb-bd_dom_fam9"/>
</dbReference>
<organism evidence="2 3">
    <name type="scientific">Providencia alcalifaciens 205/92</name>
    <dbReference type="NCBI Taxonomy" id="1256988"/>
    <lineage>
        <taxon>Bacteria</taxon>
        <taxon>Pseudomonadati</taxon>
        <taxon>Pseudomonadota</taxon>
        <taxon>Gammaproteobacteria</taxon>
        <taxon>Enterobacterales</taxon>
        <taxon>Morganellaceae</taxon>
        <taxon>Providencia</taxon>
    </lineage>
</organism>
<dbReference type="Proteomes" id="UP000022311">
    <property type="component" value="Unassembled WGS sequence"/>
</dbReference>
<dbReference type="AlphaFoldDB" id="A0AAV3M4E9"/>
<evidence type="ECO:0000259" key="1">
    <source>
        <dbReference type="Pfam" id="PF06452"/>
    </source>
</evidence>
<reference evidence="2 3" key="1">
    <citation type="submission" date="2014-01" db="EMBL/GenBank/DDBJ databases">
        <authorList>
            <person name="Durkin A.S."/>
            <person name="McCorrison J."/>
            <person name="Torralba M."/>
            <person name="Gillis M."/>
            <person name="Haft D.H."/>
            <person name="Methe B."/>
            <person name="Sutton G."/>
            <person name="Nelson K.E."/>
        </authorList>
    </citation>
    <scope>NUCLEOTIDE SEQUENCE [LARGE SCALE GENOMIC DNA]</scope>
    <source>
        <strain evidence="2 3">205/92</strain>
    </source>
</reference>